<dbReference type="PANTHER" id="PTHR39420:SF1">
    <property type="entry name" value="HYDROLASE"/>
    <property type="match status" value="1"/>
</dbReference>
<keyword evidence="2" id="KW-1185">Reference proteome</keyword>
<accession>A0A0D8FV39</accession>
<evidence type="ECO:0000313" key="1">
    <source>
        <dbReference type="EMBL" id="KJE76976.1"/>
    </source>
</evidence>
<dbReference type="OrthoDB" id="142939at2"/>
<dbReference type="RefSeq" id="WP_035390027.1">
    <property type="nucleotide sequence ID" value="NZ_JQKF01000018.1"/>
</dbReference>
<dbReference type="NCBIfam" id="TIGR03624">
    <property type="entry name" value="putative hydrolase"/>
    <property type="match status" value="1"/>
</dbReference>
<dbReference type="Proteomes" id="UP000032336">
    <property type="component" value="Unassembled WGS sequence"/>
</dbReference>
<gene>
    <name evidence="1" type="ORF">FEAC_13020</name>
</gene>
<dbReference type="Gene3D" id="1.20.150.30">
    <property type="entry name" value="Zincin-like metallopeptidase, N-terminal domain"/>
    <property type="match status" value="1"/>
</dbReference>
<dbReference type="InterPro" id="IPR018766">
    <property type="entry name" value="Zinicin_2"/>
</dbReference>
<dbReference type="GeneID" id="78372520"/>
<dbReference type="InterPro" id="IPR042271">
    <property type="entry name" value="Zinicin_2_N"/>
</dbReference>
<evidence type="ECO:0008006" key="3">
    <source>
        <dbReference type="Google" id="ProtNLM"/>
    </source>
</evidence>
<reference evidence="1 2" key="1">
    <citation type="submission" date="2015-01" db="EMBL/GenBank/DDBJ databases">
        <title>Draft genome of the acidophilic iron oxidizer Ferrimicrobium acidiphilum strain T23.</title>
        <authorList>
            <person name="Poehlein A."/>
            <person name="Eisen S."/>
            <person name="Schloemann M."/>
            <person name="Johnson B.D."/>
            <person name="Daniel R."/>
            <person name="Muehling M."/>
        </authorList>
    </citation>
    <scope>NUCLEOTIDE SEQUENCE [LARGE SCALE GENOMIC DNA]</scope>
    <source>
        <strain evidence="1 2">T23</strain>
    </source>
</reference>
<dbReference type="PANTHER" id="PTHR39420">
    <property type="match status" value="1"/>
</dbReference>
<comment type="caution">
    <text evidence="1">The sequence shown here is derived from an EMBL/GenBank/DDBJ whole genome shotgun (WGS) entry which is preliminary data.</text>
</comment>
<dbReference type="InterPro" id="IPR022454">
    <property type="entry name" value="CHP03883_F420-assoc"/>
</dbReference>
<dbReference type="NCBIfam" id="TIGR03883">
    <property type="entry name" value="DUF2342_F420"/>
    <property type="match status" value="1"/>
</dbReference>
<dbReference type="STRING" id="1121877.FEAC_13020"/>
<dbReference type="Pfam" id="PF10103">
    <property type="entry name" value="Zincin_2"/>
    <property type="match status" value="1"/>
</dbReference>
<name>A0A0D8FV39_9ACTN</name>
<dbReference type="EMBL" id="JXUW01000009">
    <property type="protein sequence ID" value="KJE76976.1"/>
    <property type="molecule type" value="Genomic_DNA"/>
</dbReference>
<dbReference type="SUPFAM" id="SSF55486">
    <property type="entry name" value="Metalloproteases ('zincins'), catalytic domain"/>
    <property type="match status" value="1"/>
</dbReference>
<dbReference type="eggNOG" id="COG5282">
    <property type="taxonomic scope" value="Bacteria"/>
</dbReference>
<protein>
    <recommendedName>
        <fullName evidence="3">Hydrolase</fullName>
    </recommendedName>
</protein>
<dbReference type="AlphaFoldDB" id="A0A0D8FV39"/>
<organism evidence="1 2">
    <name type="scientific">Ferrimicrobium acidiphilum DSM 19497</name>
    <dbReference type="NCBI Taxonomy" id="1121877"/>
    <lineage>
        <taxon>Bacteria</taxon>
        <taxon>Bacillati</taxon>
        <taxon>Actinomycetota</taxon>
        <taxon>Acidimicrobiia</taxon>
        <taxon>Acidimicrobiales</taxon>
        <taxon>Acidimicrobiaceae</taxon>
        <taxon>Ferrimicrobium</taxon>
    </lineage>
</organism>
<proteinExistence type="predicted"/>
<evidence type="ECO:0000313" key="2">
    <source>
        <dbReference type="Proteomes" id="UP000032336"/>
    </source>
</evidence>
<sequence length="350" mass="38209">MAQIIARGFAVGTARLLIHQSSGVGVRDYTALAEKASRVVEDLTGLELDLPSFAIEGVDRRGWAEHNIDSYAALIERLTPPNRPGSAGMAELNAVALGGLLGSFAGKVLGQYDPAFAISSPAIWMVDENIDHFAHRAQLDADEVALWVLVHELTHRAQFHAVGWFRERLLALMTQLFTASTISPIDLLGEVFARLRGLSSSQSVDVTTLFLPERLRSVAREATTIMTVAEGHAEWVMRQVSREIIPHRDEFERTIDERRQTTGVAKIVAQLTGIASKRSQYSLGLHFFEAIAAEDGDAPRRVFASPNGLPTTNELTDPGRWVRRMSCNGNGVATHAASLAGRPSGKRGLR</sequence>